<evidence type="ECO:0000259" key="4">
    <source>
        <dbReference type="PROSITE" id="PS50886"/>
    </source>
</evidence>
<keyword evidence="2 3" id="KW-0694">RNA-binding</keyword>
<dbReference type="NCBIfam" id="NF045760">
    <property type="entry name" value="YtpR"/>
    <property type="match status" value="1"/>
</dbReference>
<dbReference type="InterPro" id="IPR012340">
    <property type="entry name" value="NA-bd_OB-fold"/>
</dbReference>
<dbReference type="Gene3D" id="3.30.1940.10">
    <property type="entry name" value="YtpR-like"/>
    <property type="match status" value="1"/>
</dbReference>
<dbReference type="Proteomes" id="UP000030647">
    <property type="component" value="Unassembled WGS sequence"/>
</dbReference>
<protein>
    <submittedName>
        <fullName evidence="5">YtpR</fullName>
    </submittedName>
</protein>
<dbReference type="InterPro" id="IPR027855">
    <property type="entry name" value="DUF4479"/>
</dbReference>
<evidence type="ECO:0000256" key="3">
    <source>
        <dbReference type="PROSITE-ProRule" id="PRU00209"/>
    </source>
</evidence>
<evidence type="ECO:0000313" key="6">
    <source>
        <dbReference type="Proteomes" id="UP000030647"/>
    </source>
</evidence>
<reference evidence="6" key="1">
    <citation type="journal article" date="2013" name="Genome Announc.">
        <title>Whole-Genome Sequencing of Lactobacillus shenzhenensis Strain LY-73T.</title>
        <authorList>
            <person name="Lin Z."/>
            <person name="Liu Z."/>
            <person name="Yang R."/>
            <person name="Zou Y."/>
            <person name="Wan D."/>
            <person name="Chen J."/>
            <person name="Guo M."/>
            <person name="Zhao J."/>
            <person name="Fang C."/>
            <person name="Yang R."/>
            <person name="Liu F."/>
        </authorList>
    </citation>
    <scope>NUCLEOTIDE SEQUENCE [LARGE SCALE GENOMIC DNA]</scope>
    <source>
        <strain evidence="6">LY-73</strain>
    </source>
</reference>
<keyword evidence="6" id="KW-1185">Reference proteome</keyword>
<proteinExistence type="predicted"/>
<accession>U4TSF7</accession>
<gene>
    <name evidence="5" type="primary">ytpR</name>
    <name evidence="5" type="ORF">L248_0034</name>
</gene>
<keyword evidence="1 3" id="KW-0820">tRNA-binding</keyword>
<dbReference type="STRING" id="1231336.L248_0034"/>
<dbReference type="InterPro" id="IPR037154">
    <property type="entry name" value="YtpR-like_sf"/>
</dbReference>
<dbReference type="Pfam" id="PF01588">
    <property type="entry name" value="tRNA_bind"/>
    <property type="match status" value="1"/>
</dbReference>
<dbReference type="HOGENOM" id="CLU_098250_0_0_9"/>
<evidence type="ECO:0000256" key="1">
    <source>
        <dbReference type="ARBA" id="ARBA00022555"/>
    </source>
</evidence>
<dbReference type="EMBL" id="KI271582">
    <property type="protein sequence ID" value="ERL66355.1"/>
    <property type="molecule type" value="Genomic_DNA"/>
</dbReference>
<sequence>MNLKSVRSKKTLLITAFNHRLDCLFAVVGQDSEFTETSETKGRVTVIRDTKTGTLVGVNFFAPAQILGSDALHDGQVQLGAADVAKLNAALAAAGFSDRLEADTKPRFVIGFVKELKKHPNSDHLKIAQVDDGEDKLRQIVVGSPNVAEGQKVVVALPGAFMPSGKIIWPGELRGVSSYGMLCAPRELALPNAPQKPGLLILPEDAEVGAPFEPAKLDLHY</sequence>
<dbReference type="Pfam" id="PF14794">
    <property type="entry name" value="DUF4479"/>
    <property type="match status" value="1"/>
</dbReference>
<evidence type="ECO:0000256" key="2">
    <source>
        <dbReference type="ARBA" id="ARBA00022884"/>
    </source>
</evidence>
<dbReference type="InterPro" id="IPR002547">
    <property type="entry name" value="tRNA-bd_dom"/>
</dbReference>
<evidence type="ECO:0000313" key="5">
    <source>
        <dbReference type="EMBL" id="ERL66355.1"/>
    </source>
</evidence>
<dbReference type="PROSITE" id="PS50886">
    <property type="entry name" value="TRBD"/>
    <property type="match status" value="1"/>
</dbReference>
<dbReference type="InterPro" id="IPR033714">
    <property type="entry name" value="tRNA_bind_bactPheRS"/>
</dbReference>
<feature type="domain" description="TRNA-binding" evidence="4">
    <location>
        <begin position="102"/>
        <end position="213"/>
    </location>
</feature>
<dbReference type="eggNOG" id="COG0073">
    <property type="taxonomic scope" value="Bacteria"/>
</dbReference>
<dbReference type="AlphaFoldDB" id="U4TSF7"/>
<name>U4TSF7_9LACO</name>
<dbReference type="CDD" id="cd02796">
    <property type="entry name" value="tRNA_bind_bactPheRS"/>
    <property type="match status" value="1"/>
</dbReference>
<dbReference type="SUPFAM" id="SSF50249">
    <property type="entry name" value="Nucleic acid-binding proteins"/>
    <property type="match status" value="1"/>
</dbReference>
<dbReference type="GO" id="GO:0000049">
    <property type="term" value="F:tRNA binding"/>
    <property type="evidence" value="ECO:0007669"/>
    <property type="project" value="UniProtKB-UniRule"/>
</dbReference>
<dbReference type="Gene3D" id="2.40.50.140">
    <property type="entry name" value="Nucleic acid-binding proteins"/>
    <property type="match status" value="1"/>
</dbReference>
<organism evidence="5 6">
    <name type="scientific">Schleiferilactobacillus shenzhenensis LY-73</name>
    <dbReference type="NCBI Taxonomy" id="1231336"/>
    <lineage>
        <taxon>Bacteria</taxon>
        <taxon>Bacillati</taxon>
        <taxon>Bacillota</taxon>
        <taxon>Bacilli</taxon>
        <taxon>Lactobacillales</taxon>
        <taxon>Lactobacillaceae</taxon>
        <taxon>Schleiferilactobacillus</taxon>
    </lineage>
</organism>